<dbReference type="PANTHER" id="PTHR11487:SF0">
    <property type="entry name" value="S-ACYL FATTY ACID SYNTHASE THIOESTERASE, MEDIUM CHAIN"/>
    <property type="match status" value="1"/>
</dbReference>
<proteinExistence type="inferred from homology"/>
<reference evidence="3" key="1">
    <citation type="submission" date="2020-01" db="EMBL/GenBank/DDBJ databases">
        <title>Insect and environment-associated Actinomycetes.</title>
        <authorList>
            <person name="Currrie C."/>
            <person name="Chevrette M."/>
            <person name="Carlson C."/>
            <person name="Stubbendieck R."/>
            <person name="Wendt-Pienkowski E."/>
        </authorList>
    </citation>
    <scope>NUCLEOTIDE SEQUENCE</scope>
    <source>
        <strain evidence="3">SID14436</strain>
    </source>
</reference>
<comment type="similarity">
    <text evidence="1">Belongs to the thioesterase family.</text>
</comment>
<sequence>MTAQAARLPRLFCVPYAGGGASVYREWARHAEGRVAVHAVRPPGRESRIDEPPYEHAGPLASALADAITPLVRTGEPYALFGHSMGAVVCFELAQQMRARALPPPCRLFASGRRAPSSPDPDPLHALETREFLARVVSLGGIPPEVLAEDGLIDLVMPAMLADFKVAETYRLTSQSRLECPISAFGGVDDTTLTEADIEAWSEFTTDTFTKRMLRGDHFFVNSERDAIVEHVVSDLVG</sequence>
<dbReference type="EMBL" id="JAAGMD010000725">
    <property type="protein sequence ID" value="NEA89426.1"/>
    <property type="molecule type" value="Genomic_DNA"/>
</dbReference>
<dbReference type="SUPFAM" id="SSF53474">
    <property type="entry name" value="alpha/beta-Hydrolases"/>
    <property type="match status" value="1"/>
</dbReference>
<dbReference type="GO" id="GO:0008610">
    <property type="term" value="P:lipid biosynthetic process"/>
    <property type="evidence" value="ECO:0007669"/>
    <property type="project" value="TreeGrafter"/>
</dbReference>
<evidence type="ECO:0000256" key="1">
    <source>
        <dbReference type="ARBA" id="ARBA00007169"/>
    </source>
</evidence>
<dbReference type="PANTHER" id="PTHR11487">
    <property type="entry name" value="THIOESTERASE"/>
    <property type="match status" value="1"/>
</dbReference>
<name>A0A6G3R142_9ACTN</name>
<dbReference type="Pfam" id="PF00975">
    <property type="entry name" value="Thioesterase"/>
    <property type="match status" value="1"/>
</dbReference>
<protein>
    <submittedName>
        <fullName evidence="3">Thioesterase</fullName>
    </submittedName>
</protein>
<dbReference type="AlphaFoldDB" id="A0A6G3R142"/>
<evidence type="ECO:0000313" key="3">
    <source>
        <dbReference type="EMBL" id="NEA89426.1"/>
    </source>
</evidence>
<dbReference type="InterPro" id="IPR029058">
    <property type="entry name" value="AB_hydrolase_fold"/>
</dbReference>
<dbReference type="Gene3D" id="3.40.50.1820">
    <property type="entry name" value="alpha/beta hydrolase"/>
    <property type="match status" value="1"/>
</dbReference>
<evidence type="ECO:0000259" key="2">
    <source>
        <dbReference type="Pfam" id="PF00975"/>
    </source>
</evidence>
<comment type="caution">
    <text evidence="3">The sequence shown here is derived from an EMBL/GenBank/DDBJ whole genome shotgun (WGS) entry which is preliminary data.</text>
</comment>
<dbReference type="RefSeq" id="WP_164336753.1">
    <property type="nucleotide sequence ID" value="NZ_JAAGMD010000725.1"/>
</dbReference>
<feature type="domain" description="Thioesterase" evidence="2">
    <location>
        <begin position="10"/>
        <end position="232"/>
    </location>
</feature>
<dbReference type="InterPro" id="IPR012223">
    <property type="entry name" value="TEII"/>
</dbReference>
<organism evidence="3">
    <name type="scientific">Streptomyces sp. SID14436</name>
    <dbReference type="NCBI Taxonomy" id="2706070"/>
    <lineage>
        <taxon>Bacteria</taxon>
        <taxon>Bacillati</taxon>
        <taxon>Actinomycetota</taxon>
        <taxon>Actinomycetes</taxon>
        <taxon>Kitasatosporales</taxon>
        <taxon>Streptomycetaceae</taxon>
        <taxon>Streptomyces</taxon>
    </lineage>
</organism>
<accession>A0A6G3R142</accession>
<dbReference type="InterPro" id="IPR001031">
    <property type="entry name" value="Thioesterase"/>
</dbReference>
<gene>
    <name evidence="3" type="ORF">G3I53_26115</name>
</gene>